<evidence type="ECO:0000313" key="1">
    <source>
        <dbReference type="EMBL" id="MDQ0444493.1"/>
    </source>
</evidence>
<organism evidence="1 2">
    <name type="scientific">Methylobacterium persicinum</name>
    <dbReference type="NCBI Taxonomy" id="374426"/>
    <lineage>
        <taxon>Bacteria</taxon>
        <taxon>Pseudomonadati</taxon>
        <taxon>Pseudomonadota</taxon>
        <taxon>Alphaproteobacteria</taxon>
        <taxon>Hyphomicrobiales</taxon>
        <taxon>Methylobacteriaceae</taxon>
        <taxon>Methylobacterium</taxon>
    </lineage>
</organism>
<name>A0ABU0HRM7_9HYPH</name>
<comment type="caution">
    <text evidence="1">The sequence shown here is derived from an EMBL/GenBank/DDBJ whole genome shotgun (WGS) entry which is preliminary data.</text>
</comment>
<sequence length="190" mass="20912">MARALKALPRGTRFADVNGLVRAVAAATGFHATTVRRNKKYQRLIWDHVTANPALITQPVDETAPRAKLKAQAVAAEIEGASLKRDNERLRRMVERLSAQPLAVGGPEPASTSEPDRWKAAFERTATVLARVLTRLTEKDLGIILDLGQGEILDDVEVGSSRLVAGRPDTTPFLDWMRRQQPSGQDRGRD</sequence>
<evidence type="ECO:0000313" key="2">
    <source>
        <dbReference type="Proteomes" id="UP001236369"/>
    </source>
</evidence>
<protein>
    <recommendedName>
        <fullName evidence="3">Integrase</fullName>
    </recommendedName>
</protein>
<dbReference type="Proteomes" id="UP001236369">
    <property type="component" value="Unassembled WGS sequence"/>
</dbReference>
<proteinExistence type="predicted"/>
<reference evidence="1 2" key="1">
    <citation type="submission" date="2023-07" db="EMBL/GenBank/DDBJ databases">
        <title>Genomic Encyclopedia of Type Strains, Phase IV (KMG-IV): sequencing the most valuable type-strain genomes for metagenomic binning, comparative biology and taxonomic classification.</title>
        <authorList>
            <person name="Goeker M."/>
        </authorList>
    </citation>
    <scope>NUCLEOTIDE SEQUENCE [LARGE SCALE GENOMIC DNA]</scope>
    <source>
        <strain evidence="1 2">DSM 19562</strain>
    </source>
</reference>
<accession>A0ABU0HRM7</accession>
<dbReference type="RefSeq" id="WP_238247397.1">
    <property type="nucleotide sequence ID" value="NZ_BPQX01000009.1"/>
</dbReference>
<keyword evidence="2" id="KW-1185">Reference proteome</keyword>
<gene>
    <name evidence="1" type="ORF">QO016_004004</name>
</gene>
<evidence type="ECO:0008006" key="3">
    <source>
        <dbReference type="Google" id="ProtNLM"/>
    </source>
</evidence>
<dbReference type="EMBL" id="JAUSVV010000012">
    <property type="protein sequence ID" value="MDQ0444493.1"/>
    <property type="molecule type" value="Genomic_DNA"/>
</dbReference>